<dbReference type="NCBIfam" id="TIGR01665">
    <property type="entry name" value="put_anti_recept"/>
    <property type="match status" value="1"/>
</dbReference>
<dbReference type="Proteomes" id="UP000467132">
    <property type="component" value="Unassembled WGS sequence"/>
</dbReference>
<dbReference type="Pfam" id="PF06605">
    <property type="entry name" value="Prophage_tail"/>
    <property type="match status" value="1"/>
</dbReference>
<keyword evidence="3" id="KW-1185">Reference proteome</keyword>
<evidence type="ECO:0000313" key="2">
    <source>
        <dbReference type="EMBL" id="NBI08250.1"/>
    </source>
</evidence>
<name>A0A845R1F8_9CLOT</name>
<evidence type="ECO:0000259" key="1">
    <source>
        <dbReference type="Pfam" id="PF06605"/>
    </source>
</evidence>
<dbReference type="InterPro" id="IPR007119">
    <property type="entry name" value="Phage_tail_spike_N"/>
</dbReference>
<dbReference type="InterPro" id="IPR010572">
    <property type="entry name" value="Tail_dom"/>
</dbReference>
<dbReference type="RefSeq" id="WP_160198710.1">
    <property type="nucleotide sequence ID" value="NZ_QXXA01000025.1"/>
</dbReference>
<protein>
    <recommendedName>
        <fullName evidence="1">Tail spike domain-containing protein</fullName>
    </recommendedName>
</protein>
<proteinExistence type="predicted"/>
<dbReference type="EMBL" id="QXXA01000025">
    <property type="protein sequence ID" value="NBI08250.1"/>
    <property type="molecule type" value="Genomic_DNA"/>
</dbReference>
<evidence type="ECO:0000313" key="3">
    <source>
        <dbReference type="Proteomes" id="UP000467132"/>
    </source>
</evidence>
<feature type="domain" description="Tail spike" evidence="1">
    <location>
        <begin position="123"/>
        <end position="332"/>
    </location>
</feature>
<sequence length="648" mass="74520">MIEFFPPGTTIFEGGTLLPKSFDARVTHERNGKFDLEFKYPLKDLKYMEFKQKTIFYTDVPYMKKQAMYLSSIKKRNGYVEVYAKHLFFLLSKNVTKDIKSSNVIGPTIISRFTQSLQIPHNFTFYTNITDSHAFNEPGYANAMDVFAEGKHSILGQWGGVLVMENWDIKLLQRFGRDTEYLVAKRKNINDIEIDEDGEGVVTRLFLTAELDNDEVIEAIVDSPLIDEYPQVYGEVRESSNEKIKTKADLIKYGEDIFRLQRIDLPDESFTVDVTDDVKEYEFTIDDTALIYYEDYDLYKRIVVTSYEYDPMSHKYLKIRFGDKKKTLSQQTSEKVEKDIVKPQFNIISEIIKDITNKLGDPTGGIIKFIQDNEGNIIEILITDNDNLELAMDIWRMNIQGISHSSTGINGEFDIAMTQDGKIVADFIATGVLNANLIKAGMLRSLDGSTWIDMESGYFNFKDRIIFDKDGFILRLSNGKTIEQEVSDNVDNSIQEATTTMQSNLEQTEELIRREVTENYTAKSDFETYQSQVSTKFDQTSEDFLFQFTELTQQISNLDDDTKAQFNELIKYIRFENGNIILGEVGNEITLKIQNDRIAFLQNNLEVAYLSNNTLYITDTRVLNSIRIGNFAFIPRSNGNLSFKKVGE</sequence>
<dbReference type="AlphaFoldDB" id="A0A845R1F8"/>
<gene>
    <name evidence="2" type="ORF">D3Z33_15425</name>
</gene>
<reference evidence="2 3" key="1">
    <citation type="submission" date="2018-08" db="EMBL/GenBank/DDBJ databases">
        <title>Murine metabolic-syndrome-specific gut microbial biobank.</title>
        <authorList>
            <person name="Liu C."/>
        </authorList>
    </citation>
    <scope>NUCLEOTIDE SEQUENCE [LARGE SCALE GENOMIC DNA]</scope>
    <source>
        <strain evidence="2 3">583</strain>
    </source>
</reference>
<comment type="caution">
    <text evidence="2">The sequence shown here is derived from an EMBL/GenBank/DDBJ whole genome shotgun (WGS) entry which is preliminary data.</text>
</comment>
<accession>A0A845R1F8</accession>
<organism evidence="2 3">
    <name type="scientific">Senegalia massiliensis</name>
    <dbReference type="NCBI Taxonomy" id="1720316"/>
    <lineage>
        <taxon>Bacteria</taxon>
        <taxon>Bacillati</taxon>
        <taxon>Bacillota</taxon>
        <taxon>Clostridia</taxon>
        <taxon>Eubacteriales</taxon>
        <taxon>Clostridiaceae</taxon>
        <taxon>Senegalia</taxon>
    </lineage>
</organism>
<dbReference type="OrthoDB" id="4387735at2"/>